<gene>
    <name evidence="6" type="ORF">NDES1114_LOCUS35250</name>
</gene>
<dbReference type="InterPro" id="IPR013087">
    <property type="entry name" value="Znf_C2H2_type"/>
</dbReference>
<dbReference type="Pfam" id="PF21884">
    <property type="entry name" value="ZUO1-like_ZHD"/>
    <property type="match status" value="1"/>
</dbReference>
<dbReference type="InterPro" id="IPR018253">
    <property type="entry name" value="DnaJ_domain_CS"/>
</dbReference>
<feature type="compositionally biased region" description="Acidic residues" evidence="4">
    <location>
        <begin position="557"/>
        <end position="569"/>
    </location>
</feature>
<feature type="region of interest" description="Disordered" evidence="4">
    <location>
        <begin position="232"/>
        <end position="278"/>
    </location>
</feature>
<dbReference type="GO" id="GO:0008270">
    <property type="term" value="F:zinc ion binding"/>
    <property type="evidence" value="ECO:0007669"/>
    <property type="project" value="UniProtKB-KW"/>
</dbReference>
<organism evidence="6">
    <name type="scientific">Neobodo designis</name>
    <name type="common">Flagellated protozoan</name>
    <name type="synonym">Bodo designis</name>
    <dbReference type="NCBI Taxonomy" id="312471"/>
    <lineage>
        <taxon>Eukaryota</taxon>
        <taxon>Discoba</taxon>
        <taxon>Euglenozoa</taxon>
        <taxon>Kinetoplastea</taxon>
        <taxon>Metakinetoplastina</taxon>
        <taxon>Neobodonida</taxon>
        <taxon>Neobodo</taxon>
    </lineage>
</organism>
<feature type="region of interest" description="Disordered" evidence="4">
    <location>
        <begin position="324"/>
        <end position="590"/>
    </location>
</feature>
<feature type="compositionally biased region" description="Acidic residues" evidence="4">
    <location>
        <begin position="368"/>
        <end position="393"/>
    </location>
</feature>
<feature type="domain" description="J" evidence="5">
    <location>
        <begin position="7"/>
        <end position="73"/>
    </location>
</feature>
<name>A0A7S1W9I6_NEODS</name>
<feature type="compositionally biased region" description="Basic and acidic residues" evidence="4">
    <location>
        <begin position="324"/>
        <end position="333"/>
    </location>
</feature>
<dbReference type="InterPro" id="IPR022755">
    <property type="entry name" value="Znf_C2H2_jaz"/>
</dbReference>
<dbReference type="PANTHER" id="PTHR44029">
    <property type="entry name" value="DNAJ HOMOLOG SUBFAMILY C MEMBER 21"/>
    <property type="match status" value="1"/>
</dbReference>
<protein>
    <recommendedName>
        <fullName evidence="5">J domain-containing protein</fullName>
    </recommendedName>
</protein>
<evidence type="ECO:0000256" key="3">
    <source>
        <dbReference type="ARBA" id="ARBA00022833"/>
    </source>
</evidence>
<dbReference type="PROSITE" id="PS00028">
    <property type="entry name" value="ZINC_FINGER_C2H2_1"/>
    <property type="match status" value="1"/>
</dbReference>
<feature type="compositionally biased region" description="Basic residues" evidence="4">
    <location>
        <begin position="400"/>
        <end position="409"/>
    </location>
</feature>
<sequence>MPERKRCYYEVLGVEETATDRELTKAYRKQALKLHPDKNTHRPEEAAEEFKEVQNAYAVLSDENERAWYDSHKEQILSGNTDGGNNAPDEVNLFDFSSSSCYSGYGDGAGGFFAVYRELFASVVKEDGRYQKFTETPPTFGGPETPYAEVSAFYAFWQSYSTRKTFAWKDEYKPSDFPDRFQRRAAERHNEKERGAARSEYNQTLRFVVNFVKRRDPRVKAEQERLDAIREEKERQRDIAAGEAAKKRKAEREKELAAAAEEEEEWAAEAEERERLREEQMALLAEAAAKKRAEEEAERQTELELAAAAAVCLKCDACKKSFKTEKLMDEHTSSNKHKTKVKQMIQKGELPKGWKPGMSTDPNAAAADEGDADKDGSGDEGSDASASDAEEEVVAPPTTKPKKGAKGKGAKAAAPAPAASDDDDDDAVTTSSKATSKKSQASGGKKGGGKKGKGKNALDSDSDDDAAPAAPAAVTKPTGKKKGKKGKKGAAADSDSDDGAAGGHADPLALEVERAMEAAAKSAKQKAKDEKQARRDAGIRSGPKGGKKGAPAAPASSDDDDSEDSDDGVDAAVPTMKPKKGGFAALSKRR</sequence>
<dbReference type="SUPFAM" id="SSF46565">
    <property type="entry name" value="Chaperone J-domain"/>
    <property type="match status" value="1"/>
</dbReference>
<dbReference type="CDD" id="cd06257">
    <property type="entry name" value="DnaJ"/>
    <property type="match status" value="1"/>
</dbReference>
<dbReference type="PROSITE" id="PS00636">
    <property type="entry name" value="DNAJ_1"/>
    <property type="match status" value="1"/>
</dbReference>
<keyword evidence="1" id="KW-0479">Metal-binding</keyword>
<dbReference type="PRINTS" id="PR00625">
    <property type="entry name" value="JDOMAIN"/>
</dbReference>
<dbReference type="SMART" id="SM00271">
    <property type="entry name" value="DnaJ"/>
    <property type="match status" value="1"/>
</dbReference>
<evidence type="ECO:0000256" key="1">
    <source>
        <dbReference type="ARBA" id="ARBA00022723"/>
    </source>
</evidence>
<dbReference type="AlphaFoldDB" id="A0A7S1W9I6"/>
<dbReference type="InterPro" id="IPR036869">
    <property type="entry name" value="J_dom_sf"/>
</dbReference>
<dbReference type="GO" id="GO:0005737">
    <property type="term" value="C:cytoplasm"/>
    <property type="evidence" value="ECO:0007669"/>
    <property type="project" value="TreeGrafter"/>
</dbReference>
<dbReference type="Gene3D" id="3.30.160.60">
    <property type="entry name" value="Classic Zinc Finger"/>
    <property type="match status" value="1"/>
</dbReference>
<accession>A0A7S1W9I6</accession>
<dbReference type="Pfam" id="PF12171">
    <property type="entry name" value="zf-C2H2_jaz"/>
    <property type="match status" value="1"/>
</dbReference>
<feature type="compositionally biased region" description="Low complexity" evidence="4">
    <location>
        <begin position="467"/>
        <end position="477"/>
    </location>
</feature>
<dbReference type="Pfam" id="PF00226">
    <property type="entry name" value="DnaJ"/>
    <property type="match status" value="1"/>
</dbReference>
<dbReference type="FunFam" id="1.10.287.110:FF:000046">
    <property type="entry name" value="dnaJ homolog subfamily C member 21"/>
    <property type="match status" value="1"/>
</dbReference>
<evidence type="ECO:0000256" key="4">
    <source>
        <dbReference type="SAM" id="MobiDB-lite"/>
    </source>
</evidence>
<dbReference type="SUPFAM" id="SSF57667">
    <property type="entry name" value="beta-beta-alpha zinc fingers"/>
    <property type="match status" value="1"/>
</dbReference>
<reference evidence="6" key="1">
    <citation type="submission" date="2021-01" db="EMBL/GenBank/DDBJ databases">
        <authorList>
            <person name="Corre E."/>
            <person name="Pelletier E."/>
            <person name="Niang G."/>
            <person name="Scheremetjew M."/>
            <person name="Finn R."/>
            <person name="Kale V."/>
            <person name="Holt S."/>
            <person name="Cochrane G."/>
            <person name="Meng A."/>
            <person name="Brown T."/>
            <person name="Cohen L."/>
        </authorList>
    </citation>
    <scope>NUCLEOTIDE SEQUENCE</scope>
    <source>
        <strain evidence="6">CCAP 1951/1</strain>
    </source>
</reference>
<evidence type="ECO:0000259" key="5">
    <source>
        <dbReference type="PROSITE" id="PS50076"/>
    </source>
</evidence>
<proteinExistence type="predicted"/>
<feature type="compositionally biased region" description="Basic and acidic residues" evidence="4">
    <location>
        <begin position="526"/>
        <end position="538"/>
    </location>
</feature>
<dbReference type="InterPro" id="IPR001623">
    <property type="entry name" value="DnaJ_domain"/>
</dbReference>
<feature type="compositionally biased region" description="Basic residues" evidence="4">
    <location>
        <begin position="478"/>
        <end position="488"/>
    </location>
</feature>
<dbReference type="EMBL" id="HBGF01052671">
    <property type="protein sequence ID" value="CAD9155594.1"/>
    <property type="molecule type" value="Transcribed_RNA"/>
</dbReference>
<dbReference type="InterPro" id="IPR054076">
    <property type="entry name" value="ZUO1-like_ZHD"/>
</dbReference>
<dbReference type="InterPro" id="IPR051964">
    <property type="entry name" value="Chaperone_stress_response"/>
</dbReference>
<feature type="compositionally biased region" description="Low complexity" evidence="4">
    <location>
        <begin position="410"/>
        <end position="419"/>
    </location>
</feature>
<keyword evidence="2" id="KW-0863">Zinc-finger</keyword>
<dbReference type="Gene3D" id="1.10.287.110">
    <property type="entry name" value="DnaJ domain"/>
    <property type="match status" value="1"/>
</dbReference>
<evidence type="ECO:0000256" key="2">
    <source>
        <dbReference type="ARBA" id="ARBA00022771"/>
    </source>
</evidence>
<evidence type="ECO:0000313" key="6">
    <source>
        <dbReference type="EMBL" id="CAD9155594.1"/>
    </source>
</evidence>
<dbReference type="InterPro" id="IPR036236">
    <property type="entry name" value="Znf_C2H2_sf"/>
</dbReference>
<keyword evidence="3" id="KW-0862">Zinc</keyword>
<dbReference type="PANTHER" id="PTHR44029:SF1">
    <property type="entry name" value="DNAJ HOMOLOG SUBFAMILY C MEMBER 21"/>
    <property type="match status" value="1"/>
</dbReference>
<dbReference type="PROSITE" id="PS50076">
    <property type="entry name" value="DNAJ_2"/>
    <property type="match status" value="1"/>
</dbReference>
<feature type="compositionally biased region" description="Acidic residues" evidence="4">
    <location>
        <begin position="260"/>
        <end position="269"/>
    </location>
</feature>
<feature type="compositionally biased region" description="Low complexity" evidence="4">
    <location>
        <begin position="428"/>
        <end position="443"/>
    </location>
</feature>